<dbReference type="PANTHER" id="PTHR42646">
    <property type="entry name" value="FLAP ENDONUCLEASE XNI"/>
    <property type="match status" value="1"/>
</dbReference>
<dbReference type="GO" id="GO:0008409">
    <property type="term" value="F:5'-3' exonuclease activity"/>
    <property type="evidence" value="ECO:0007669"/>
    <property type="project" value="InterPro"/>
</dbReference>
<dbReference type="SMART" id="SM00475">
    <property type="entry name" value="53EXOc"/>
    <property type="match status" value="1"/>
</dbReference>
<dbReference type="InterPro" id="IPR029060">
    <property type="entry name" value="PIN-like_dom_sf"/>
</dbReference>
<gene>
    <name evidence="7" type="ORF">FG904_01200</name>
</gene>
<dbReference type="Proteomes" id="UP000305457">
    <property type="component" value="Chromosome"/>
</dbReference>
<name>A0A5B7XVZ5_9MOLU</name>
<dbReference type="PANTHER" id="PTHR42646:SF2">
    <property type="entry name" value="5'-3' EXONUCLEASE FAMILY PROTEIN"/>
    <property type="match status" value="1"/>
</dbReference>
<sequence>MNKHLIIDGNYLMFQSFHASYNPNFFMQNSAGVPTNAINLFLIQMIKLIKYYQPTHLFIAFDSKEKSFRHELYDNYKEGRSKAPNELFIQFDLIKQILSKLNIVHQEQPGYEADDLVAAYCKLAANNETKIIFSRDKDLHQLIDQNTSVVIKDKTNNEYALLTDQNYFNNYNFYPNQVPDFKALAGDSSDNLPGVKGIGEKTAINILNLYGNIKNLYQDQASWPANLTKSVIKKLTENQADAEFCYKMATLNPNVENFDVNLKKYELKINLNNALNLLTELELKTVISYLK</sequence>
<dbReference type="FunFam" id="1.10.150.20:FF:000003">
    <property type="entry name" value="DNA polymerase I"/>
    <property type="match status" value="1"/>
</dbReference>
<keyword evidence="1" id="KW-0540">Nuclease</keyword>
<dbReference type="GO" id="GO:0017108">
    <property type="term" value="F:5'-flap endonuclease activity"/>
    <property type="evidence" value="ECO:0007669"/>
    <property type="project" value="InterPro"/>
</dbReference>
<dbReference type="OrthoDB" id="9806424at2"/>
<protein>
    <recommendedName>
        <fullName evidence="5">5'-3' exonuclease</fullName>
    </recommendedName>
</protein>
<dbReference type="Pfam" id="PF02739">
    <property type="entry name" value="5_3_exonuc_N"/>
    <property type="match status" value="1"/>
</dbReference>
<dbReference type="InterPro" id="IPR020046">
    <property type="entry name" value="5-3_exonucl_a-hlix_arch_N"/>
</dbReference>
<dbReference type="InterPro" id="IPR036279">
    <property type="entry name" value="5-3_exonuclease_C_sf"/>
</dbReference>
<dbReference type="GO" id="GO:0033567">
    <property type="term" value="P:DNA replication, Okazaki fragment processing"/>
    <property type="evidence" value="ECO:0007669"/>
    <property type="project" value="InterPro"/>
</dbReference>
<dbReference type="EMBL" id="CP040825">
    <property type="protein sequence ID" value="QCZ36635.1"/>
    <property type="molecule type" value="Genomic_DNA"/>
</dbReference>
<accession>A0A5B7XVZ5</accession>
<dbReference type="GO" id="GO:0003677">
    <property type="term" value="F:DNA binding"/>
    <property type="evidence" value="ECO:0007669"/>
    <property type="project" value="UniProtKB-KW"/>
</dbReference>
<dbReference type="InterPro" id="IPR002421">
    <property type="entry name" value="5-3_exonuclease"/>
</dbReference>
<reference evidence="7 8" key="1">
    <citation type="submission" date="2019-06" db="EMBL/GenBank/DDBJ databases">
        <title>Mycoplasma sp. 2F1A isolated from ostrich.</title>
        <authorList>
            <person name="Spergser J."/>
        </authorList>
    </citation>
    <scope>NUCLEOTIDE SEQUENCE [LARGE SCALE GENOMIC DNA]</scope>
    <source>
        <strain evidence="7 8">2F1A</strain>
    </source>
</reference>
<keyword evidence="7" id="KW-0269">Exonuclease</keyword>
<dbReference type="InterPro" id="IPR008918">
    <property type="entry name" value="HhH2"/>
</dbReference>
<proteinExistence type="predicted"/>
<keyword evidence="3" id="KW-0238">DNA-binding</keyword>
<evidence type="ECO:0000259" key="6">
    <source>
        <dbReference type="SMART" id="SM00475"/>
    </source>
</evidence>
<dbReference type="Pfam" id="PF01367">
    <property type="entry name" value="5_3_exonuc"/>
    <property type="match status" value="1"/>
</dbReference>
<dbReference type="CDD" id="cd09898">
    <property type="entry name" value="H3TH_53EXO"/>
    <property type="match status" value="1"/>
</dbReference>
<dbReference type="Gene3D" id="3.40.50.1010">
    <property type="entry name" value="5'-nuclease"/>
    <property type="match status" value="1"/>
</dbReference>
<dbReference type="CDD" id="cd09859">
    <property type="entry name" value="PIN_53EXO"/>
    <property type="match status" value="1"/>
</dbReference>
<comment type="function">
    <text evidence="4">5'-3' exonuclease acting preferentially on double-stranded DNA.</text>
</comment>
<evidence type="ECO:0000256" key="1">
    <source>
        <dbReference type="ARBA" id="ARBA00022722"/>
    </source>
</evidence>
<dbReference type="AlphaFoldDB" id="A0A5B7XVZ5"/>
<dbReference type="InterPro" id="IPR038969">
    <property type="entry name" value="FEN"/>
</dbReference>
<evidence type="ECO:0000256" key="5">
    <source>
        <dbReference type="ARBA" id="ARBA00050026"/>
    </source>
</evidence>
<evidence type="ECO:0000256" key="3">
    <source>
        <dbReference type="ARBA" id="ARBA00023125"/>
    </source>
</evidence>
<evidence type="ECO:0000313" key="8">
    <source>
        <dbReference type="Proteomes" id="UP000305457"/>
    </source>
</evidence>
<dbReference type="Gene3D" id="1.10.150.20">
    <property type="entry name" value="5' to 3' exonuclease, C-terminal subdomain"/>
    <property type="match status" value="1"/>
</dbReference>
<dbReference type="RefSeq" id="WP_139592118.1">
    <property type="nucleotide sequence ID" value="NZ_CP040825.1"/>
</dbReference>
<organism evidence="7 8">
    <name type="scientific">Mycoplasma nasistruthionis</name>
    <dbReference type="NCBI Taxonomy" id="353852"/>
    <lineage>
        <taxon>Bacteria</taxon>
        <taxon>Bacillati</taxon>
        <taxon>Mycoplasmatota</taxon>
        <taxon>Mollicutes</taxon>
        <taxon>Mycoplasmataceae</taxon>
        <taxon>Mycoplasma</taxon>
    </lineage>
</organism>
<dbReference type="SMART" id="SM00279">
    <property type="entry name" value="HhH2"/>
    <property type="match status" value="1"/>
</dbReference>
<dbReference type="SUPFAM" id="SSF47807">
    <property type="entry name" value="5' to 3' exonuclease, C-terminal subdomain"/>
    <property type="match status" value="1"/>
</dbReference>
<evidence type="ECO:0000256" key="4">
    <source>
        <dbReference type="ARBA" id="ARBA00049957"/>
    </source>
</evidence>
<dbReference type="InterPro" id="IPR020045">
    <property type="entry name" value="DNA_polI_H3TH"/>
</dbReference>
<dbReference type="SUPFAM" id="SSF88723">
    <property type="entry name" value="PIN domain-like"/>
    <property type="match status" value="1"/>
</dbReference>
<evidence type="ECO:0000256" key="2">
    <source>
        <dbReference type="ARBA" id="ARBA00022801"/>
    </source>
</evidence>
<dbReference type="KEGG" id="mnh:FG904_01200"/>
<evidence type="ECO:0000313" key="7">
    <source>
        <dbReference type="EMBL" id="QCZ36635.1"/>
    </source>
</evidence>
<feature type="domain" description="5'-3' exonuclease" evidence="6">
    <location>
        <begin position="3"/>
        <end position="268"/>
    </location>
</feature>
<keyword evidence="2" id="KW-0378">Hydrolase</keyword>